<dbReference type="Gene3D" id="3.40.50.20">
    <property type="match status" value="1"/>
</dbReference>
<evidence type="ECO:0000313" key="7">
    <source>
        <dbReference type="Proteomes" id="UP000577419"/>
    </source>
</evidence>
<dbReference type="PROSITE" id="PS50975">
    <property type="entry name" value="ATP_GRASP"/>
    <property type="match status" value="1"/>
</dbReference>
<keyword evidence="3 4" id="KW-0067">ATP-binding</keyword>
<dbReference type="InterPro" id="IPR004666">
    <property type="entry name" value="Rp_bS6_RimK/Lys_biosynth_LsyX"/>
</dbReference>
<dbReference type="SUPFAM" id="SSF56059">
    <property type="entry name" value="Glutathione synthetase ATP-binding domain-like"/>
    <property type="match status" value="1"/>
</dbReference>
<comment type="caution">
    <text evidence="6">The sequence shown here is derived from an EMBL/GenBank/DDBJ whole genome shotgun (WGS) entry which is preliminary data.</text>
</comment>
<dbReference type="GO" id="GO:0018169">
    <property type="term" value="F:ribosomal S6-glutamic acid ligase activity"/>
    <property type="evidence" value="ECO:0007669"/>
    <property type="project" value="TreeGrafter"/>
</dbReference>
<dbReference type="InterPro" id="IPR013651">
    <property type="entry name" value="ATP-grasp_RimK-type"/>
</dbReference>
<dbReference type="NCBIfam" id="TIGR00768">
    <property type="entry name" value="rimK_fam"/>
    <property type="match status" value="1"/>
</dbReference>
<dbReference type="EMBL" id="DUFG01000027">
    <property type="protein sequence ID" value="HIH08843.1"/>
    <property type="molecule type" value="Genomic_DNA"/>
</dbReference>
<protein>
    <submittedName>
        <fullName evidence="6">RimK family alpha-L-glutamate ligase</fullName>
    </submittedName>
</protein>
<evidence type="ECO:0000256" key="4">
    <source>
        <dbReference type="PROSITE-ProRule" id="PRU00409"/>
    </source>
</evidence>
<dbReference type="GO" id="GO:0009432">
    <property type="term" value="P:SOS response"/>
    <property type="evidence" value="ECO:0007669"/>
    <property type="project" value="TreeGrafter"/>
</dbReference>
<dbReference type="InterPro" id="IPR011761">
    <property type="entry name" value="ATP-grasp"/>
</dbReference>
<dbReference type="InterPro" id="IPR013815">
    <property type="entry name" value="ATP_grasp_subdomain_1"/>
</dbReference>
<dbReference type="PANTHER" id="PTHR21621:SF0">
    <property type="entry name" value="BETA-CITRYLGLUTAMATE SYNTHASE B-RELATED"/>
    <property type="match status" value="1"/>
</dbReference>
<dbReference type="AlphaFoldDB" id="A0A7J4ITM2"/>
<proteinExistence type="predicted"/>
<dbReference type="Proteomes" id="UP000577419">
    <property type="component" value="Unassembled WGS sequence"/>
</dbReference>
<sequence length="292" mass="32839">MKFLLISGSKARKEVSKHLISEAKKYFSTVLSIPLDGIRVECVGGENKLFFKNTDLTKFDACYARLFSEDFLFGECVLDILESSGVYLPTSSEAFQIVNHKYYTVQTLCKSKLPVPTTSLSVSPQPTTKISRTVGYPLVVKLLSGFGGRGVMLVQEEQDLVPLLDTMQVFKEFVATQEFIDKGDDIRCYVIGDNVYPVKRIAKKGEWRANVSRGARAILIRIPDEIKEIALKAAKIMGMDISSVDFIKSSKGWLILEINFSPGLMPKFFGKKFAEIIMKHIFNRTKEIKLLP</sequence>
<evidence type="ECO:0000256" key="1">
    <source>
        <dbReference type="ARBA" id="ARBA00022723"/>
    </source>
</evidence>
<organism evidence="6 7">
    <name type="scientific">Candidatus Iainarchaeum sp</name>
    <dbReference type="NCBI Taxonomy" id="3101447"/>
    <lineage>
        <taxon>Archaea</taxon>
        <taxon>Candidatus Iainarchaeota</taxon>
        <taxon>Candidatus Iainarchaeia</taxon>
        <taxon>Candidatus Iainarchaeales</taxon>
        <taxon>Candidatus Iainarchaeaceae</taxon>
        <taxon>Candidatus Iainarchaeum</taxon>
    </lineage>
</organism>
<dbReference type="GO" id="GO:0005524">
    <property type="term" value="F:ATP binding"/>
    <property type="evidence" value="ECO:0007669"/>
    <property type="project" value="UniProtKB-UniRule"/>
</dbReference>
<dbReference type="Gene3D" id="3.30.1490.20">
    <property type="entry name" value="ATP-grasp fold, A domain"/>
    <property type="match status" value="1"/>
</dbReference>
<reference evidence="7" key="1">
    <citation type="journal article" date="2020" name="bioRxiv">
        <title>A rank-normalized archaeal taxonomy based on genome phylogeny resolves widespread incomplete and uneven classifications.</title>
        <authorList>
            <person name="Rinke C."/>
            <person name="Chuvochina M."/>
            <person name="Mussig A.J."/>
            <person name="Chaumeil P.-A."/>
            <person name="Waite D.W."/>
            <person name="Whitman W.B."/>
            <person name="Parks D.H."/>
            <person name="Hugenholtz P."/>
        </authorList>
    </citation>
    <scope>NUCLEOTIDE SEQUENCE [LARGE SCALE GENOMIC DNA]</scope>
</reference>
<evidence type="ECO:0000256" key="2">
    <source>
        <dbReference type="ARBA" id="ARBA00022741"/>
    </source>
</evidence>
<evidence type="ECO:0000259" key="5">
    <source>
        <dbReference type="PROSITE" id="PS50975"/>
    </source>
</evidence>
<gene>
    <name evidence="6" type="ORF">HA237_05755</name>
</gene>
<evidence type="ECO:0000313" key="6">
    <source>
        <dbReference type="EMBL" id="HIH08843.1"/>
    </source>
</evidence>
<keyword evidence="2 4" id="KW-0547">Nucleotide-binding</keyword>
<evidence type="ECO:0000256" key="3">
    <source>
        <dbReference type="ARBA" id="ARBA00022840"/>
    </source>
</evidence>
<name>A0A7J4ITM2_9ARCH</name>
<dbReference type="GO" id="GO:0005737">
    <property type="term" value="C:cytoplasm"/>
    <property type="evidence" value="ECO:0007669"/>
    <property type="project" value="TreeGrafter"/>
</dbReference>
<keyword evidence="6" id="KW-0436">Ligase</keyword>
<dbReference type="Gene3D" id="3.30.470.20">
    <property type="entry name" value="ATP-grasp fold, B domain"/>
    <property type="match status" value="1"/>
</dbReference>
<dbReference type="GO" id="GO:0046872">
    <property type="term" value="F:metal ion binding"/>
    <property type="evidence" value="ECO:0007669"/>
    <property type="project" value="UniProtKB-KW"/>
</dbReference>
<feature type="domain" description="ATP-grasp" evidence="5">
    <location>
        <begin position="105"/>
        <end position="287"/>
    </location>
</feature>
<accession>A0A7J4ITM2</accession>
<keyword evidence="1" id="KW-0479">Metal-binding</keyword>
<dbReference type="Pfam" id="PF08443">
    <property type="entry name" value="RimK"/>
    <property type="match status" value="1"/>
</dbReference>
<dbReference type="PANTHER" id="PTHR21621">
    <property type="entry name" value="RIBOSOMAL PROTEIN S6 MODIFICATION PROTEIN"/>
    <property type="match status" value="1"/>
</dbReference>